<dbReference type="GO" id="GO:0008760">
    <property type="term" value="F:UDP-N-acetylglucosamine 1-carboxyvinyltransferase activity"/>
    <property type="evidence" value="ECO:0007669"/>
    <property type="project" value="UniProtKB-UniRule"/>
</dbReference>
<comment type="caution">
    <text evidence="14">The sequence shown here is derived from an EMBL/GenBank/DDBJ whole genome shotgun (WGS) entry which is preliminary data.</text>
</comment>
<feature type="binding site" evidence="12">
    <location>
        <begin position="22"/>
        <end position="23"/>
    </location>
    <ligand>
        <name>phosphoenolpyruvate</name>
        <dbReference type="ChEBI" id="CHEBI:58702"/>
    </ligand>
</feature>
<evidence type="ECO:0000256" key="9">
    <source>
        <dbReference type="ARBA" id="ARBA00023316"/>
    </source>
</evidence>
<evidence type="ECO:0000256" key="10">
    <source>
        <dbReference type="ARBA" id="ARBA00038367"/>
    </source>
</evidence>
<comment type="catalytic activity">
    <reaction evidence="11 12">
        <text>phosphoenolpyruvate + UDP-N-acetyl-alpha-D-glucosamine = UDP-N-acetyl-3-O-(1-carboxyvinyl)-alpha-D-glucosamine + phosphate</text>
        <dbReference type="Rhea" id="RHEA:18681"/>
        <dbReference type="ChEBI" id="CHEBI:43474"/>
        <dbReference type="ChEBI" id="CHEBI:57705"/>
        <dbReference type="ChEBI" id="CHEBI:58702"/>
        <dbReference type="ChEBI" id="CHEBI:68483"/>
        <dbReference type="EC" id="2.5.1.7"/>
    </reaction>
</comment>
<evidence type="ECO:0000313" key="15">
    <source>
        <dbReference type="Proteomes" id="UP000229383"/>
    </source>
</evidence>
<keyword evidence="9 12" id="KW-0961">Cell wall biogenesis/degradation</keyword>
<feature type="active site" description="Proton donor" evidence="12">
    <location>
        <position position="116"/>
    </location>
</feature>
<dbReference type="GO" id="GO:0009252">
    <property type="term" value="P:peptidoglycan biosynthetic process"/>
    <property type="evidence" value="ECO:0007669"/>
    <property type="project" value="UniProtKB-UniRule"/>
</dbReference>
<dbReference type="Proteomes" id="UP000229383">
    <property type="component" value="Unassembled WGS sequence"/>
</dbReference>
<dbReference type="UniPathway" id="UPA00219"/>
<keyword evidence="8 12" id="KW-0131">Cell cycle</keyword>
<dbReference type="GO" id="GO:0051301">
    <property type="term" value="P:cell division"/>
    <property type="evidence" value="ECO:0007669"/>
    <property type="project" value="UniProtKB-KW"/>
</dbReference>
<comment type="pathway">
    <text evidence="2 12">Cell wall biogenesis; peptidoglycan biosynthesis.</text>
</comment>
<proteinExistence type="inferred from homology"/>
<comment type="function">
    <text evidence="12">Cell wall formation. Adds enolpyruvyl to UDP-N-acetylglucosamine.</text>
</comment>
<feature type="binding site" evidence="12">
    <location>
        <position position="92"/>
    </location>
    <ligand>
        <name>UDP-N-acetyl-alpha-D-glucosamine</name>
        <dbReference type="ChEBI" id="CHEBI:57705"/>
    </ligand>
</feature>
<name>A0A2H0THX6_9BACT</name>
<sequence>MERFLITGGKTLSGEIPVKGSKNAALKLMAASLLFDHPVTFSNIPDINDIHSMKKLIELAGGKTYSEDDQITLDNSKLISSNLDCDIAKRIRASIVLIGPLLARIGKASFPHPGGCVIGKRPIDYFVEGFKKLGARITLSDDGYKFSGRLRGNDIFLPFPSVTVTETLMMASAIAYGQTIIKNAAAEPEITQLAELLRLGGADISGAGTNTIVINGTNSRLLRMKDPAPFKIIPDRIEAGSFVILGALLSDCLKISNCCPEHIESLLYTIESAGAKLTRGEDWIKVGRSNDIRSVNITTGPYPSFATDLQSPFSIFLTQAQGESMIFETVFEGRLAYLEEIKRMGANIILCDPHRAIITGPAKLRAREMESPDLRAGLAYIIAALVAEGDSVVHNVYHIDRGYERVEERLRNVGASIQRVQV</sequence>
<dbReference type="GO" id="GO:0071555">
    <property type="term" value="P:cell wall organization"/>
    <property type="evidence" value="ECO:0007669"/>
    <property type="project" value="UniProtKB-KW"/>
</dbReference>
<dbReference type="HAMAP" id="MF_00111">
    <property type="entry name" value="MurA"/>
    <property type="match status" value="1"/>
</dbReference>
<dbReference type="Gene3D" id="3.65.10.10">
    <property type="entry name" value="Enolpyruvate transferase domain"/>
    <property type="match status" value="2"/>
</dbReference>
<comment type="subcellular location">
    <subcellularLocation>
        <location evidence="1 12">Cytoplasm</location>
    </subcellularLocation>
</comment>
<evidence type="ECO:0000256" key="11">
    <source>
        <dbReference type="ARBA" id="ARBA00047527"/>
    </source>
</evidence>
<reference evidence="15" key="1">
    <citation type="submission" date="2017-09" db="EMBL/GenBank/DDBJ databases">
        <title>Depth-based differentiation of microbial function through sediment-hosted aquifers and enrichment of novel symbionts in the deep terrestrial subsurface.</title>
        <authorList>
            <person name="Probst A.J."/>
            <person name="Ladd B."/>
            <person name="Jarett J.K."/>
            <person name="Geller-Mcgrath D.E."/>
            <person name="Sieber C.M.K."/>
            <person name="Emerson J.B."/>
            <person name="Anantharaman K."/>
            <person name="Thomas B.C."/>
            <person name="Malmstrom R."/>
            <person name="Stieglmeier M."/>
            <person name="Klingl A."/>
            <person name="Woyke T."/>
            <person name="Ryan C.M."/>
            <person name="Banfield J.F."/>
        </authorList>
    </citation>
    <scope>NUCLEOTIDE SEQUENCE [LARGE SCALE GENOMIC DNA]</scope>
</reference>
<organism evidence="14 15">
    <name type="scientific">Candidatus Niyogibacteria bacterium CG10_big_fil_rev_8_21_14_0_10_42_19</name>
    <dbReference type="NCBI Taxonomy" id="1974725"/>
    <lineage>
        <taxon>Bacteria</taxon>
        <taxon>Candidatus Niyogiibacteriota</taxon>
    </lineage>
</organism>
<evidence type="ECO:0000256" key="3">
    <source>
        <dbReference type="ARBA" id="ARBA00022490"/>
    </source>
</evidence>
<dbReference type="EC" id="2.5.1.7" evidence="12"/>
<dbReference type="InterPro" id="IPR050068">
    <property type="entry name" value="MurA_subfamily"/>
</dbReference>
<evidence type="ECO:0000256" key="4">
    <source>
        <dbReference type="ARBA" id="ARBA00022618"/>
    </source>
</evidence>
<keyword evidence="6 12" id="KW-0133">Cell shape</keyword>
<keyword evidence="5 12" id="KW-0808">Transferase</keyword>
<evidence type="ECO:0000256" key="2">
    <source>
        <dbReference type="ARBA" id="ARBA00004752"/>
    </source>
</evidence>
<evidence type="ECO:0000259" key="13">
    <source>
        <dbReference type="Pfam" id="PF00275"/>
    </source>
</evidence>
<keyword evidence="3 12" id="KW-0963">Cytoplasm</keyword>
<accession>A0A2H0THX6</accession>
<gene>
    <name evidence="12 14" type="primary">murA</name>
    <name evidence="14" type="ORF">COU46_01585</name>
</gene>
<keyword evidence="12" id="KW-0670">Pyruvate</keyword>
<dbReference type="InterPro" id="IPR001986">
    <property type="entry name" value="Enolpyruvate_Tfrase_dom"/>
</dbReference>
<dbReference type="InterPro" id="IPR036968">
    <property type="entry name" value="Enolpyruvate_Tfrase_sf"/>
</dbReference>
<dbReference type="AlphaFoldDB" id="A0A2H0THX6"/>
<dbReference type="InterPro" id="IPR013792">
    <property type="entry name" value="RNA3'P_cycl/enolpyr_Trfase_a/b"/>
</dbReference>
<feature type="binding site" evidence="12">
    <location>
        <position position="308"/>
    </location>
    <ligand>
        <name>UDP-N-acetyl-alpha-D-glucosamine</name>
        <dbReference type="ChEBI" id="CHEBI:57705"/>
    </ligand>
</feature>
<dbReference type="SUPFAM" id="SSF55205">
    <property type="entry name" value="EPT/RTPC-like"/>
    <property type="match status" value="1"/>
</dbReference>
<evidence type="ECO:0000256" key="12">
    <source>
        <dbReference type="HAMAP-Rule" id="MF_00111"/>
    </source>
</evidence>
<evidence type="ECO:0000256" key="7">
    <source>
        <dbReference type="ARBA" id="ARBA00022984"/>
    </source>
</evidence>
<dbReference type="GO" id="GO:0008360">
    <property type="term" value="P:regulation of cell shape"/>
    <property type="evidence" value="ECO:0007669"/>
    <property type="project" value="UniProtKB-KW"/>
</dbReference>
<dbReference type="PANTHER" id="PTHR43783">
    <property type="entry name" value="UDP-N-ACETYLGLUCOSAMINE 1-CARBOXYVINYLTRANSFERASE"/>
    <property type="match status" value="1"/>
</dbReference>
<feature type="modified residue" description="2-(S-cysteinyl)pyruvic acid O-phosphothioketal" evidence="12">
    <location>
        <position position="116"/>
    </location>
</feature>
<protein>
    <recommendedName>
        <fullName evidence="12">UDP-N-acetylglucosamine 1-carboxyvinyltransferase</fullName>
        <ecNumber evidence="12">2.5.1.7</ecNumber>
    </recommendedName>
    <alternativeName>
        <fullName evidence="12">Enoylpyruvate transferase</fullName>
    </alternativeName>
    <alternativeName>
        <fullName evidence="12">UDP-N-acetylglucosamine enolpyruvyl transferase</fullName>
        <shortName evidence="12">EPT</shortName>
    </alternativeName>
</protein>
<evidence type="ECO:0000313" key="14">
    <source>
        <dbReference type="EMBL" id="PIR70415.1"/>
    </source>
</evidence>
<dbReference type="PANTHER" id="PTHR43783:SF1">
    <property type="entry name" value="UDP-N-ACETYLGLUCOSAMINE 1-CARBOXYVINYLTRANSFERASE"/>
    <property type="match status" value="1"/>
</dbReference>
<feature type="binding site" evidence="12">
    <location>
        <position position="330"/>
    </location>
    <ligand>
        <name>UDP-N-acetyl-alpha-D-glucosamine</name>
        <dbReference type="ChEBI" id="CHEBI:57705"/>
    </ligand>
</feature>
<dbReference type="NCBIfam" id="NF006873">
    <property type="entry name" value="PRK09369.1"/>
    <property type="match status" value="1"/>
</dbReference>
<comment type="caution">
    <text evidence="12">Lacks conserved residue(s) required for the propagation of feature annotation.</text>
</comment>
<dbReference type="EMBL" id="PFCN01000018">
    <property type="protein sequence ID" value="PIR70415.1"/>
    <property type="molecule type" value="Genomic_DNA"/>
</dbReference>
<evidence type="ECO:0000256" key="5">
    <source>
        <dbReference type="ARBA" id="ARBA00022679"/>
    </source>
</evidence>
<dbReference type="GO" id="GO:0005737">
    <property type="term" value="C:cytoplasm"/>
    <property type="evidence" value="ECO:0007669"/>
    <property type="project" value="UniProtKB-SubCell"/>
</dbReference>
<dbReference type="GO" id="GO:0019277">
    <property type="term" value="P:UDP-N-acetylgalactosamine biosynthetic process"/>
    <property type="evidence" value="ECO:0007669"/>
    <property type="project" value="InterPro"/>
</dbReference>
<dbReference type="Pfam" id="PF00275">
    <property type="entry name" value="EPSP_synthase"/>
    <property type="match status" value="1"/>
</dbReference>
<evidence type="ECO:0000256" key="8">
    <source>
        <dbReference type="ARBA" id="ARBA00023306"/>
    </source>
</evidence>
<evidence type="ECO:0000256" key="1">
    <source>
        <dbReference type="ARBA" id="ARBA00004496"/>
    </source>
</evidence>
<keyword evidence="4 12" id="KW-0132">Cell division</keyword>
<feature type="domain" description="Enolpyruvate transferase" evidence="13">
    <location>
        <begin position="7"/>
        <end position="410"/>
    </location>
</feature>
<dbReference type="NCBIfam" id="TIGR01072">
    <property type="entry name" value="murA"/>
    <property type="match status" value="1"/>
</dbReference>
<dbReference type="InterPro" id="IPR005750">
    <property type="entry name" value="UDP_GlcNAc_COvinyl_MurA"/>
</dbReference>
<dbReference type="CDD" id="cd01555">
    <property type="entry name" value="UdpNAET"/>
    <property type="match status" value="1"/>
</dbReference>
<evidence type="ECO:0000256" key="6">
    <source>
        <dbReference type="ARBA" id="ARBA00022960"/>
    </source>
</evidence>
<comment type="similarity">
    <text evidence="10 12">Belongs to the EPSP synthase family. MurA subfamily.</text>
</comment>
<keyword evidence="7 12" id="KW-0573">Peptidoglycan synthesis</keyword>